<accession>A0A9P6CUD6</accession>
<evidence type="ECO:0000313" key="3">
    <source>
        <dbReference type="Proteomes" id="UP000807469"/>
    </source>
</evidence>
<gene>
    <name evidence="2" type="ORF">BDN70DRAFT_938156</name>
</gene>
<dbReference type="Proteomes" id="UP000807469">
    <property type="component" value="Unassembled WGS sequence"/>
</dbReference>
<dbReference type="AlphaFoldDB" id="A0A9P6CUD6"/>
<protein>
    <submittedName>
        <fullName evidence="2">Uncharacterized protein</fullName>
    </submittedName>
</protein>
<feature type="region of interest" description="Disordered" evidence="1">
    <location>
        <begin position="38"/>
        <end position="118"/>
    </location>
</feature>
<dbReference type="EMBL" id="MU155531">
    <property type="protein sequence ID" value="KAF9472478.1"/>
    <property type="molecule type" value="Genomic_DNA"/>
</dbReference>
<feature type="compositionally biased region" description="Polar residues" evidence="1">
    <location>
        <begin position="62"/>
        <end position="76"/>
    </location>
</feature>
<sequence length="217" mass="24744">MTPPYLLRHRPLITPRISFRLAPPAPLPTLTPRIEFNSEYLKRQRAPEDSEVSTGAKRQRRSQTPQASASANQDETLQLIDDEGDEEDDSITPTPAGEKLISKPQGEPGRPGSGGFSLEDALEHEHNWSKTEVENLNKLVREVAEKSMNMTVTYKKQDKEKIQDICDKVQEQIPHLAQYEECWPVRSVLKLVLKYRSESSRRAQIKADSERMRLAAR</sequence>
<comment type="caution">
    <text evidence="2">The sequence shown here is derived from an EMBL/GenBank/DDBJ whole genome shotgun (WGS) entry which is preliminary data.</text>
</comment>
<reference evidence="2" key="1">
    <citation type="submission" date="2020-11" db="EMBL/GenBank/DDBJ databases">
        <authorList>
            <consortium name="DOE Joint Genome Institute"/>
            <person name="Ahrendt S."/>
            <person name="Riley R."/>
            <person name="Andreopoulos W."/>
            <person name="Labutti K."/>
            <person name="Pangilinan J."/>
            <person name="Ruiz-Duenas F.J."/>
            <person name="Barrasa J.M."/>
            <person name="Sanchez-Garcia M."/>
            <person name="Camarero S."/>
            <person name="Miyauchi S."/>
            <person name="Serrano A."/>
            <person name="Linde D."/>
            <person name="Babiker R."/>
            <person name="Drula E."/>
            <person name="Ayuso-Fernandez I."/>
            <person name="Pacheco R."/>
            <person name="Padilla G."/>
            <person name="Ferreira P."/>
            <person name="Barriuso J."/>
            <person name="Kellner H."/>
            <person name="Castanera R."/>
            <person name="Alfaro M."/>
            <person name="Ramirez L."/>
            <person name="Pisabarro A.G."/>
            <person name="Kuo A."/>
            <person name="Tritt A."/>
            <person name="Lipzen A."/>
            <person name="He G."/>
            <person name="Yan M."/>
            <person name="Ng V."/>
            <person name="Cullen D."/>
            <person name="Martin F."/>
            <person name="Rosso M.-N."/>
            <person name="Henrissat B."/>
            <person name="Hibbett D."/>
            <person name="Martinez A.T."/>
            <person name="Grigoriev I.V."/>
        </authorList>
    </citation>
    <scope>NUCLEOTIDE SEQUENCE</scope>
    <source>
        <strain evidence="2">CIRM-BRFM 674</strain>
    </source>
</reference>
<feature type="compositionally biased region" description="Acidic residues" evidence="1">
    <location>
        <begin position="80"/>
        <end position="90"/>
    </location>
</feature>
<dbReference type="OrthoDB" id="2686745at2759"/>
<proteinExistence type="predicted"/>
<evidence type="ECO:0000256" key="1">
    <source>
        <dbReference type="SAM" id="MobiDB-lite"/>
    </source>
</evidence>
<organism evidence="2 3">
    <name type="scientific">Pholiota conissans</name>
    <dbReference type="NCBI Taxonomy" id="109636"/>
    <lineage>
        <taxon>Eukaryota</taxon>
        <taxon>Fungi</taxon>
        <taxon>Dikarya</taxon>
        <taxon>Basidiomycota</taxon>
        <taxon>Agaricomycotina</taxon>
        <taxon>Agaricomycetes</taxon>
        <taxon>Agaricomycetidae</taxon>
        <taxon>Agaricales</taxon>
        <taxon>Agaricineae</taxon>
        <taxon>Strophariaceae</taxon>
        <taxon>Pholiota</taxon>
    </lineage>
</organism>
<keyword evidence="3" id="KW-1185">Reference proteome</keyword>
<evidence type="ECO:0000313" key="2">
    <source>
        <dbReference type="EMBL" id="KAF9472478.1"/>
    </source>
</evidence>
<name>A0A9P6CUD6_9AGAR</name>